<protein>
    <submittedName>
        <fullName evidence="2">SLAP domain protein</fullName>
    </submittedName>
</protein>
<dbReference type="InterPro" id="IPR024968">
    <property type="entry name" value="SlpA_C_lactobacillus"/>
</dbReference>
<dbReference type="OrthoDB" id="2286163at2"/>
<dbReference type="GO" id="GO:0030115">
    <property type="term" value="C:S-layer"/>
    <property type="evidence" value="ECO:0007669"/>
    <property type="project" value="InterPro"/>
</dbReference>
<dbReference type="HOGENOM" id="CLU_068243_0_0_9"/>
<dbReference type="PATRIC" id="fig|1218493.3.peg.1814"/>
<gene>
    <name evidence="2" type="ORF">JF76_17310</name>
</gene>
<name>A0A0F4L9F8_9LACO</name>
<comment type="caution">
    <text evidence="2">The sequence shown here is derived from an EMBL/GenBank/DDBJ whole genome shotgun (WGS) entry which is preliminary data.</text>
</comment>
<dbReference type="EMBL" id="JXBY01000028">
    <property type="protein sequence ID" value="KJY54221.1"/>
    <property type="molecule type" value="Genomic_DNA"/>
</dbReference>
<proteinExistence type="predicted"/>
<dbReference type="InterPro" id="IPR004903">
    <property type="entry name" value="S-layer_prot"/>
</dbReference>
<dbReference type="STRING" id="1218493.JF76_17310"/>
<feature type="domain" description="S-layer protein C-terminal" evidence="1">
    <location>
        <begin position="91"/>
        <end position="155"/>
    </location>
</feature>
<dbReference type="GO" id="GO:0005199">
    <property type="term" value="F:structural constituent of cell wall"/>
    <property type="evidence" value="ECO:0007669"/>
    <property type="project" value="InterPro"/>
</dbReference>
<accession>A0A0F4L9F8</accession>
<organism evidence="2 3">
    <name type="scientific">Lactobacillus kullabergensis</name>
    <dbReference type="NCBI Taxonomy" id="1218493"/>
    <lineage>
        <taxon>Bacteria</taxon>
        <taxon>Bacillati</taxon>
        <taxon>Bacillota</taxon>
        <taxon>Bacilli</taxon>
        <taxon>Lactobacillales</taxon>
        <taxon>Lactobacillaceae</taxon>
        <taxon>Lactobacillus</taxon>
    </lineage>
</organism>
<dbReference type="GO" id="GO:0009274">
    <property type="term" value="C:peptidoglycan-based cell wall"/>
    <property type="evidence" value="ECO:0007669"/>
    <property type="project" value="InterPro"/>
</dbReference>
<dbReference type="AlphaFoldDB" id="A0A0F4L9F8"/>
<dbReference type="RefSeq" id="WP_045928695.1">
    <property type="nucleotide sequence ID" value="NZ_JBHSZS010000008.1"/>
</dbReference>
<evidence type="ECO:0000313" key="3">
    <source>
        <dbReference type="Proteomes" id="UP000033533"/>
    </source>
</evidence>
<sequence>MNKQFLHYVAATILSVCAIFVMNQKVNTVEAKSIVTTVMHDAQAYDLYGDKVKGKYAAYTQVKLDDQPIPFSFKPFAPAYQIKGKKQYIKASNIDGVKRKVKRNSYVYATSSRRADSRLLKKGKTITTYGNSFKFKNGQRYYRIGGPKKQYVKASNLSKIISSNTEETTVKVTAKEGAGLYDFIKDDTYSKKAKRGTKFTVDYAENNGGDEDDPQIFTYHIKGTKYWLLSSEVKAKKKMPVHYYDSEHYSYIKFYKNTDVYNADGTMQDHHGQKIRKQGGFLKVNKLLYIWVPAEKKAELFYHLKGHEFYASASREGGTSVIDVGDGYVKQKDVRFIDGVKLSPINTAEEAQQNAKQKTVK</sequence>
<reference evidence="2 3" key="1">
    <citation type="submission" date="2014-12" db="EMBL/GenBank/DDBJ databases">
        <title>Comparative genomics of the lactic acid bacteria isolated from the honey bee gut.</title>
        <authorList>
            <person name="Ellegaard K.M."/>
            <person name="Tamarit D."/>
            <person name="Javelind E."/>
            <person name="Olofsson T."/>
            <person name="Andersson S.G."/>
            <person name="Vasquez A."/>
        </authorList>
    </citation>
    <scope>NUCLEOTIDE SEQUENCE [LARGE SCALE GENOMIC DNA]</scope>
    <source>
        <strain evidence="2 3">Biut2</strain>
    </source>
</reference>
<dbReference type="PRINTS" id="PR01729">
    <property type="entry name" value="SURFACELAYER"/>
</dbReference>
<dbReference type="Proteomes" id="UP000033533">
    <property type="component" value="Unassembled WGS sequence"/>
</dbReference>
<evidence type="ECO:0000259" key="1">
    <source>
        <dbReference type="Pfam" id="PF03217"/>
    </source>
</evidence>
<evidence type="ECO:0000313" key="2">
    <source>
        <dbReference type="EMBL" id="KJY54221.1"/>
    </source>
</evidence>
<dbReference type="Pfam" id="PF03217">
    <property type="entry name" value="SlpA"/>
    <property type="match status" value="1"/>
</dbReference>